<name>A0ABU8GH16_9ACTN</name>
<keyword evidence="1" id="KW-1133">Transmembrane helix</keyword>
<protein>
    <submittedName>
        <fullName evidence="2">Uncharacterized protein</fullName>
    </submittedName>
</protein>
<evidence type="ECO:0000256" key="1">
    <source>
        <dbReference type="SAM" id="Phobius"/>
    </source>
</evidence>
<reference evidence="2 3" key="1">
    <citation type="submission" date="2024-03" db="EMBL/GenBank/DDBJ databases">
        <title>First Report of Pectobacterium brasiliscabiei causing potato scab in china.</title>
        <authorList>
            <person name="Handique U."/>
        </authorList>
    </citation>
    <scope>NUCLEOTIDE SEQUENCE [LARGE SCALE GENOMIC DNA]</scope>
    <source>
        <strain evidence="2 3">ZRIMU1503</strain>
    </source>
</reference>
<feature type="transmembrane region" description="Helical" evidence="1">
    <location>
        <begin position="12"/>
        <end position="31"/>
    </location>
</feature>
<comment type="caution">
    <text evidence="2">The sequence shown here is derived from an EMBL/GenBank/DDBJ whole genome shotgun (WGS) entry which is preliminary data.</text>
</comment>
<sequence>MTVLAGLSGADVLGAACPLTFLIAALTICYLTHRDRRRNR</sequence>
<dbReference type="RefSeq" id="WP_336558364.1">
    <property type="nucleotide sequence ID" value="NZ_JBBAYL010000008.1"/>
</dbReference>
<evidence type="ECO:0000313" key="2">
    <source>
        <dbReference type="EMBL" id="MEI5612486.1"/>
    </source>
</evidence>
<evidence type="ECO:0000313" key="3">
    <source>
        <dbReference type="Proteomes" id="UP001365781"/>
    </source>
</evidence>
<keyword evidence="1" id="KW-0812">Transmembrane</keyword>
<proteinExistence type="predicted"/>
<keyword evidence="3" id="KW-1185">Reference proteome</keyword>
<dbReference type="Proteomes" id="UP001365781">
    <property type="component" value="Unassembled WGS sequence"/>
</dbReference>
<keyword evidence="1" id="KW-0472">Membrane</keyword>
<organism evidence="2 3">
    <name type="scientific">Streptomyces brasiliscabiei</name>
    <dbReference type="NCBI Taxonomy" id="2736302"/>
    <lineage>
        <taxon>Bacteria</taxon>
        <taxon>Bacillati</taxon>
        <taxon>Actinomycetota</taxon>
        <taxon>Actinomycetes</taxon>
        <taxon>Kitasatosporales</taxon>
        <taxon>Streptomycetaceae</taxon>
        <taxon>Streptomyces</taxon>
    </lineage>
</organism>
<accession>A0ABU8GH16</accession>
<dbReference type="EMBL" id="JBBAYM010000017">
    <property type="protein sequence ID" value="MEI5612486.1"/>
    <property type="molecule type" value="Genomic_DNA"/>
</dbReference>
<gene>
    <name evidence="2" type="ORF">WB403_25340</name>
</gene>